<proteinExistence type="predicted"/>
<feature type="compositionally biased region" description="Low complexity" evidence="2">
    <location>
        <begin position="383"/>
        <end position="396"/>
    </location>
</feature>
<sequence>MRICEMLFIMSKPDTQLLKEFLIGCIQLKQKVGATKEVVNQIALKSSYTNTILKTKHSEVNVISQMVQQTKEETLTLMNATETTMNKWSSVITEIQSPSRQNNFPSFEQEEKRLLNTQTKVEDMKRIVNALNASSNDSGLQNLIEQIKATNERIQRLETATTSSLVPIKIKSELPKFDIRPRNDIDEIKESFTTFKTEMDKMADIEETWRKMKSQTDEMKKLQEQIIKEKQENEKYLKQLKEEAEIKKKTQKIQSIPSEQKEMIENKQKTSKVDSIQEPKPLLHTETVPIINSNPFNQIQNPTLIQKEKTSSNAVQNNTPAKPFQEKAVQQNNPLTQQKTVVWGNSVQPQVSSQQQQQPISQPLEVKQTTAQQQKDEWKVQFQQNTQQPNTQPQPQKDIWGNPVQPQNKTSQTGQNTQTQPQKDIWGNPVQSQSVQQQNPVQSQNTQQPNTQQPQPQKDVWGNPVQSQNTQQPTKQTQPQKDIWGNPVQSQNTQTQPQKDVWGNPIQSQSGQQPNTQTQPQKDIWGNPVQSQNTQTQPQKDVWGNPVQSQNTQQPQKDIWGNPVQPQQQNGTQNPFGQQQTSFNQFPQQQTSFNQFPQQQNQFSQFAKLANGSTNTQMSFSRIDPAARAAGIQQTNPLDAFKNAGLFK</sequence>
<feature type="compositionally biased region" description="Low complexity" evidence="2">
    <location>
        <begin position="429"/>
        <end position="457"/>
    </location>
</feature>
<feature type="region of interest" description="Disordered" evidence="2">
    <location>
        <begin position="350"/>
        <end position="580"/>
    </location>
</feature>
<feature type="compositionally biased region" description="Low complexity" evidence="2">
    <location>
        <begin position="466"/>
        <end position="481"/>
    </location>
</feature>
<feature type="coiled-coil region" evidence="1">
    <location>
        <begin position="205"/>
        <end position="250"/>
    </location>
</feature>
<keyword evidence="1" id="KW-0175">Coiled coil</keyword>
<name>A0ABQ0DJN4_9EUKA</name>
<feature type="compositionally biased region" description="Polar residues" evidence="2">
    <location>
        <begin position="546"/>
        <end position="556"/>
    </location>
</feature>
<dbReference type="Proteomes" id="UP001628156">
    <property type="component" value="Unassembled WGS sequence"/>
</dbReference>
<keyword evidence="4" id="KW-1185">Reference proteome</keyword>
<evidence type="ECO:0008006" key="5">
    <source>
        <dbReference type="Google" id="ProtNLM"/>
    </source>
</evidence>
<reference evidence="3 4" key="1">
    <citation type="journal article" date="2019" name="PLoS Negl. Trop. Dis.">
        <title>Whole genome sequencing of Entamoeba nuttalli reveals mammalian host-related molecular signatures and a novel octapeptide-repeat surface protein.</title>
        <authorList>
            <person name="Tanaka M."/>
            <person name="Makiuchi T."/>
            <person name="Komiyama T."/>
            <person name="Shiina T."/>
            <person name="Osaki K."/>
            <person name="Tachibana H."/>
        </authorList>
    </citation>
    <scope>NUCLEOTIDE SEQUENCE [LARGE SCALE GENOMIC DNA]</scope>
    <source>
        <strain evidence="3 4">P19-061405</strain>
    </source>
</reference>
<comment type="caution">
    <text evidence="3">The sequence shown here is derived from an EMBL/GenBank/DDBJ whole genome shotgun (WGS) entry which is preliminary data.</text>
</comment>
<feature type="compositionally biased region" description="Polar residues" evidence="2">
    <location>
        <begin position="404"/>
        <end position="422"/>
    </location>
</feature>
<feature type="compositionally biased region" description="Polar residues" evidence="2">
    <location>
        <begin position="528"/>
        <end position="539"/>
    </location>
</feature>
<feature type="compositionally biased region" description="Low complexity" evidence="2">
    <location>
        <begin position="350"/>
        <end position="363"/>
    </location>
</feature>
<feature type="compositionally biased region" description="Polar residues" evidence="2">
    <location>
        <begin position="564"/>
        <end position="577"/>
    </location>
</feature>
<evidence type="ECO:0000256" key="2">
    <source>
        <dbReference type="SAM" id="MobiDB-lite"/>
    </source>
</evidence>
<feature type="compositionally biased region" description="Polar residues" evidence="2">
    <location>
        <begin position="505"/>
        <end position="521"/>
    </location>
</feature>
<organism evidence="3 4">
    <name type="scientific">Entamoeba nuttalli</name>
    <dbReference type="NCBI Taxonomy" id="412467"/>
    <lineage>
        <taxon>Eukaryota</taxon>
        <taxon>Amoebozoa</taxon>
        <taxon>Evosea</taxon>
        <taxon>Archamoebae</taxon>
        <taxon>Mastigamoebida</taxon>
        <taxon>Entamoebidae</taxon>
        <taxon>Entamoeba</taxon>
    </lineage>
</organism>
<evidence type="ECO:0000313" key="3">
    <source>
        <dbReference type="EMBL" id="GAB1223073.1"/>
    </source>
</evidence>
<accession>A0ABQ0DJN4</accession>
<gene>
    <name evidence="3" type="ORF">ENUP19_0130G0001</name>
</gene>
<evidence type="ECO:0000256" key="1">
    <source>
        <dbReference type="SAM" id="Coils"/>
    </source>
</evidence>
<evidence type="ECO:0000313" key="4">
    <source>
        <dbReference type="Proteomes" id="UP001628156"/>
    </source>
</evidence>
<protein>
    <recommendedName>
        <fullName evidence="5">Epsin-2</fullName>
    </recommendedName>
</protein>
<feature type="compositionally biased region" description="Polar residues" evidence="2">
    <location>
        <begin position="487"/>
        <end position="498"/>
    </location>
</feature>
<dbReference type="EMBL" id="BAAFRS010000130">
    <property type="protein sequence ID" value="GAB1223073.1"/>
    <property type="molecule type" value="Genomic_DNA"/>
</dbReference>